<proteinExistence type="predicted"/>
<evidence type="ECO:0000313" key="3">
    <source>
        <dbReference type="Proteomes" id="UP000245974"/>
    </source>
</evidence>
<protein>
    <submittedName>
        <fullName evidence="2">MarR family protein</fullName>
    </submittedName>
</protein>
<evidence type="ECO:0000259" key="1">
    <source>
        <dbReference type="PROSITE" id="PS50995"/>
    </source>
</evidence>
<dbReference type="EMBL" id="OOGT01000004">
    <property type="protein sequence ID" value="SPL68961.1"/>
    <property type="molecule type" value="Genomic_DNA"/>
</dbReference>
<sequence>MNSTVKDNQMTEQNEQEFEDFIRVCHNLFKAMTRDRGYYAQMRSQLSLSQLNLLDALADEGILSVSQIAHRAGVAIPTATRMLKILENKNIVIRKKNEADARSWLMELTEYGLHLVKEQRNGLREIQFKHFSTLTPEQRTNFVTVLQQMSDTLVAWSDLDKDNQNT</sequence>
<dbReference type="Gene3D" id="1.10.10.10">
    <property type="entry name" value="Winged helix-like DNA-binding domain superfamily/Winged helix DNA-binding domain"/>
    <property type="match status" value="1"/>
</dbReference>
<dbReference type="InterPro" id="IPR036390">
    <property type="entry name" value="WH_DNA-bd_sf"/>
</dbReference>
<dbReference type="PRINTS" id="PR00598">
    <property type="entry name" value="HTHMARR"/>
</dbReference>
<keyword evidence="3" id="KW-1185">Reference proteome</keyword>
<dbReference type="InParanoid" id="A0A2U3MU65"/>
<dbReference type="InterPro" id="IPR039422">
    <property type="entry name" value="MarR/SlyA-like"/>
</dbReference>
<dbReference type="InterPro" id="IPR036388">
    <property type="entry name" value="WH-like_DNA-bd_sf"/>
</dbReference>
<organism evidence="2 3">
    <name type="scientific">Acinetobacter stercoris</name>
    <dbReference type="NCBI Taxonomy" id="2126983"/>
    <lineage>
        <taxon>Bacteria</taxon>
        <taxon>Pseudomonadati</taxon>
        <taxon>Pseudomonadota</taxon>
        <taxon>Gammaproteobacteria</taxon>
        <taxon>Moraxellales</taxon>
        <taxon>Moraxellaceae</taxon>
        <taxon>Acinetobacter</taxon>
    </lineage>
</organism>
<name>A0A2U3MU65_9GAMM</name>
<gene>
    <name evidence="2" type="ORF">KPC_0139</name>
</gene>
<dbReference type="PANTHER" id="PTHR33164:SF43">
    <property type="entry name" value="HTH-TYPE TRANSCRIPTIONAL REPRESSOR YETL"/>
    <property type="match status" value="1"/>
</dbReference>
<accession>A0A2U3MU65</accession>
<dbReference type="GO" id="GO:0003700">
    <property type="term" value="F:DNA-binding transcription factor activity"/>
    <property type="evidence" value="ECO:0007669"/>
    <property type="project" value="InterPro"/>
</dbReference>
<evidence type="ECO:0000313" key="2">
    <source>
        <dbReference type="EMBL" id="SPL68961.1"/>
    </source>
</evidence>
<feature type="domain" description="HTH marR-type" evidence="1">
    <location>
        <begin position="18"/>
        <end position="151"/>
    </location>
</feature>
<dbReference type="GO" id="GO:0006950">
    <property type="term" value="P:response to stress"/>
    <property type="evidence" value="ECO:0007669"/>
    <property type="project" value="TreeGrafter"/>
</dbReference>
<dbReference type="PROSITE" id="PS50995">
    <property type="entry name" value="HTH_MARR_2"/>
    <property type="match status" value="1"/>
</dbReference>
<dbReference type="PANTHER" id="PTHR33164">
    <property type="entry name" value="TRANSCRIPTIONAL REGULATOR, MARR FAMILY"/>
    <property type="match status" value="1"/>
</dbReference>
<reference evidence="3" key="1">
    <citation type="submission" date="2018-03" db="EMBL/GenBank/DDBJ databases">
        <authorList>
            <person name="Blom J."/>
        </authorList>
    </citation>
    <scope>NUCLEOTIDE SEQUENCE [LARGE SCALE GENOMIC DNA]</scope>
    <source>
        <strain evidence="3">KPC-SM-21</strain>
    </source>
</reference>
<dbReference type="SMART" id="SM00347">
    <property type="entry name" value="HTH_MARR"/>
    <property type="match status" value="1"/>
</dbReference>
<dbReference type="SUPFAM" id="SSF46785">
    <property type="entry name" value="Winged helix' DNA-binding domain"/>
    <property type="match status" value="1"/>
</dbReference>
<dbReference type="AlphaFoldDB" id="A0A2U3MU65"/>
<dbReference type="Pfam" id="PF01047">
    <property type="entry name" value="MarR"/>
    <property type="match status" value="1"/>
</dbReference>
<dbReference type="InterPro" id="IPR000835">
    <property type="entry name" value="HTH_MarR-typ"/>
</dbReference>
<dbReference type="Proteomes" id="UP000245974">
    <property type="component" value="Unassembled WGS sequence"/>
</dbReference>